<evidence type="ECO:0000313" key="3">
    <source>
        <dbReference type="Proteomes" id="UP000823854"/>
    </source>
</evidence>
<feature type="region of interest" description="Disordered" evidence="1">
    <location>
        <begin position="412"/>
        <end position="450"/>
    </location>
</feature>
<protein>
    <submittedName>
        <fullName evidence="2">Uncharacterized protein</fullName>
    </submittedName>
</protein>
<proteinExistence type="predicted"/>
<feature type="region of interest" description="Disordered" evidence="1">
    <location>
        <begin position="51"/>
        <end position="71"/>
    </location>
</feature>
<evidence type="ECO:0000256" key="1">
    <source>
        <dbReference type="SAM" id="MobiDB-lite"/>
    </source>
</evidence>
<organism evidence="2 3">
    <name type="scientific">Candidatus Brachybacterium intestinipullorum</name>
    <dbReference type="NCBI Taxonomy" id="2838512"/>
    <lineage>
        <taxon>Bacteria</taxon>
        <taxon>Bacillati</taxon>
        <taxon>Actinomycetota</taxon>
        <taxon>Actinomycetes</taxon>
        <taxon>Micrococcales</taxon>
        <taxon>Dermabacteraceae</taxon>
        <taxon>Brachybacterium</taxon>
    </lineage>
</organism>
<dbReference type="Proteomes" id="UP000823854">
    <property type="component" value="Unassembled WGS sequence"/>
</dbReference>
<feature type="compositionally biased region" description="Low complexity" evidence="1">
    <location>
        <begin position="60"/>
        <end position="71"/>
    </location>
</feature>
<feature type="compositionally biased region" description="Polar residues" evidence="1">
    <location>
        <begin position="199"/>
        <end position="214"/>
    </location>
</feature>
<dbReference type="EMBL" id="DWWC01000084">
    <property type="protein sequence ID" value="HJC68841.1"/>
    <property type="molecule type" value="Genomic_DNA"/>
</dbReference>
<feature type="region of interest" description="Disordered" evidence="1">
    <location>
        <begin position="141"/>
        <end position="214"/>
    </location>
</feature>
<sequence>MEVLVSDLMDAAAGVPWEGSDAEDFRRRCVGIRVRGVALASSLRTFGTSLTEQAEEQDSASEAGGRTLAGLPGDPLTDLLGGALGGLIGSVRGTGPAGVGAGSPFLGVSGTAAGLLTGLAGGGFDTTGLRSEMGTPIDPSVFEPDDSTSTTAGGSVKTGDTTRKGSVTVEDDGTRTYSYEVSEERELKVGSEAAGGSATLKTGDTTTVSENPDGTLTVTFDAEVTGSAEMHGQVRGVEGGVESEVSGKGSYSVTLPPGSSPDDAVGINPFDPDTIPPGASVKITGELSGSVGASLGYGDAATGKLALTGGEEMVTTVAKDADGTVAVDMGPGTTSGVDASLQIGPDQANVTFDGESYVKKSTIEHTEFSDTPEGRAAFDGYMFTGEQPEAGSPGVDDAYSDLVTSKVSKSALTATAGDGDGTETSAGAAAENAKVTSVERTYSDGSSVKEHRFNPHGEGMDENGPYGVAHSSSDGPTYYELRYPQDGSAPPNSYHEKYGDLPYTFGEDQTINVQLSEAEMQQIIENRGKGETPEEVLNAYAASGPQGAQQMAEDFSGVGSGQPAAAPGRITEPGAGSDPSQGGGGSTGGSGGSRGTRAVPSAS</sequence>
<gene>
    <name evidence="2" type="ORF">H9932_04050</name>
</gene>
<dbReference type="AlphaFoldDB" id="A0A9D2PZV5"/>
<feature type="compositionally biased region" description="Gly residues" evidence="1">
    <location>
        <begin position="581"/>
        <end position="594"/>
    </location>
</feature>
<reference evidence="2" key="2">
    <citation type="submission" date="2021-04" db="EMBL/GenBank/DDBJ databases">
        <authorList>
            <person name="Gilroy R."/>
        </authorList>
    </citation>
    <scope>NUCLEOTIDE SEQUENCE</scope>
    <source>
        <strain evidence="2">CHK130-7132</strain>
    </source>
</reference>
<comment type="caution">
    <text evidence="2">The sequence shown here is derived from an EMBL/GenBank/DDBJ whole genome shotgun (WGS) entry which is preliminary data.</text>
</comment>
<accession>A0A9D2PZV5</accession>
<feature type="region of interest" description="Disordered" evidence="1">
    <location>
        <begin position="544"/>
        <end position="603"/>
    </location>
</feature>
<feature type="compositionally biased region" description="Polar residues" evidence="1">
    <location>
        <begin position="434"/>
        <end position="446"/>
    </location>
</feature>
<feature type="compositionally biased region" description="Low complexity" evidence="1">
    <location>
        <begin position="412"/>
        <end position="431"/>
    </location>
</feature>
<reference evidence="2" key="1">
    <citation type="journal article" date="2021" name="PeerJ">
        <title>Extensive microbial diversity within the chicken gut microbiome revealed by metagenomics and culture.</title>
        <authorList>
            <person name="Gilroy R."/>
            <person name="Ravi A."/>
            <person name="Getino M."/>
            <person name="Pursley I."/>
            <person name="Horton D.L."/>
            <person name="Alikhan N.F."/>
            <person name="Baker D."/>
            <person name="Gharbi K."/>
            <person name="Hall N."/>
            <person name="Watson M."/>
            <person name="Adriaenssens E.M."/>
            <person name="Foster-Nyarko E."/>
            <person name="Jarju S."/>
            <person name="Secka A."/>
            <person name="Antonio M."/>
            <person name="Oren A."/>
            <person name="Chaudhuri R.R."/>
            <person name="La Ragione R."/>
            <person name="Hildebrand F."/>
            <person name="Pallen M.J."/>
        </authorList>
    </citation>
    <scope>NUCLEOTIDE SEQUENCE</scope>
    <source>
        <strain evidence="2">CHK130-7132</strain>
    </source>
</reference>
<evidence type="ECO:0000313" key="2">
    <source>
        <dbReference type="EMBL" id="HJC68841.1"/>
    </source>
</evidence>
<name>A0A9D2PZV5_9MICO</name>